<feature type="transmembrane region" description="Helical" evidence="10">
    <location>
        <begin position="118"/>
        <end position="140"/>
    </location>
</feature>
<sequence>MAALSLEPPFVTPLWSLVALGVGGIVVLVLRHRHPPAAFAGAMALALASTAVGSGAEGMLAVGAMYLVGLRARPMTAWSALGVALLLAAAGARALTLRGTRLPHMLGSAPPIEARDTLLDWLNFFSLLAALLLITTLLGINAGHRRRQLGELRQRAAQLVRERDQQAETARAQERERIAREMHDVIAHSLTVMIAVSDGARLAADEKPQQAKEAMGRVAETGRRTLGEVRRLLGSVRADDTEPHVLQAPQPDAARLPSLVQDFAAAGLPVRLAVTGSPPADAALGLTVYRIVQESLTNSLRHSREIRSVEVEVAWHDGEVRIIVQDFSAAPLLPTAERSPGRGLVGMQERVALYDGDIEAGPHGGGWRVSARLRRDERGERE</sequence>
<keyword evidence="10" id="KW-0472">Membrane</keyword>
<dbReference type="EC" id="2.7.13.3" evidence="2"/>
<keyword evidence="4" id="KW-0808">Transferase</keyword>
<evidence type="ECO:0000256" key="3">
    <source>
        <dbReference type="ARBA" id="ARBA00022553"/>
    </source>
</evidence>
<feature type="transmembrane region" description="Helical" evidence="10">
    <location>
        <begin position="37"/>
        <end position="56"/>
    </location>
</feature>
<keyword evidence="3" id="KW-0597">Phosphoprotein</keyword>
<evidence type="ECO:0000256" key="2">
    <source>
        <dbReference type="ARBA" id="ARBA00012438"/>
    </source>
</evidence>
<organism evidence="12 13">
    <name type="scientific">Microbacterium commune</name>
    <dbReference type="NCBI Taxonomy" id="2762219"/>
    <lineage>
        <taxon>Bacteria</taxon>
        <taxon>Bacillati</taxon>
        <taxon>Actinomycetota</taxon>
        <taxon>Actinomycetes</taxon>
        <taxon>Micrococcales</taxon>
        <taxon>Microbacteriaceae</taxon>
        <taxon>Microbacterium</taxon>
    </lineage>
</organism>
<comment type="catalytic activity">
    <reaction evidence="1">
        <text>ATP + protein L-histidine = ADP + protein N-phospho-L-histidine.</text>
        <dbReference type="EC" id="2.7.13.3"/>
    </reaction>
</comment>
<evidence type="ECO:0000313" key="12">
    <source>
        <dbReference type="EMBL" id="MBD8011446.1"/>
    </source>
</evidence>
<evidence type="ECO:0000256" key="9">
    <source>
        <dbReference type="SAM" id="Coils"/>
    </source>
</evidence>
<keyword evidence="10" id="KW-0812">Transmembrane</keyword>
<name>A0ABR8W365_9MICO</name>
<dbReference type="InterPro" id="IPR036890">
    <property type="entry name" value="HATPase_C_sf"/>
</dbReference>
<feature type="coiled-coil region" evidence="9">
    <location>
        <begin position="149"/>
        <end position="176"/>
    </location>
</feature>
<dbReference type="Proteomes" id="UP000611521">
    <property type="component" value="Unassembled WGS sequence"/>
</dbReference>
<keyword evidence="9" id="KW-0175">Coiled coil</keyword>
<dbReference type="Gene3D" id="3.30.565.10">
    <property type="entry name" value="Histidine kinase-like ATPase, C-terminal domain"/>
    <property type="match status" value="1"/>
</dbReference>
<evidence type="ECO:0000256" key="7">
    <source>
        <dbReference type="ARBA" id="ARBA00022840"/>
    </source>
</evidence>
<keyword evidence="13" id="KW-1185">Reference proteome</keyword>
<dbReference type="Pfam" id="PF07730">
    <property type="entry name" value="HisKA_3"/>
    <property type="match status" value="1"/>
</dbReference>
<dbReference type="PANTHER" id="PTHR24421">
    <property type="entry name" value="NITRATE/NITRITE SENSOR PROTEIN NARX-RELATED"/>
    <property type="match status" value="1"/>
</dbReference>
<keyword evidence="6" id="KW-0418">Kinase</keyword>
<comment type="caution">
    <text evidence="12">The sequence shown here is derived from an EMBL/GenBank/DDBJ whole genome shotgun (WGS) entry which is preliminary data.</text>
</comment>
<evidence type="ECO:0000256" key="8">
    <source>
        <dbReference type="ARBA" id="ARBA00023012"/>
    </source>
</evidence>
<feature type="domain" description="Signal transduction histidine kinase subgroup 3 dimerisation and phosphoacceptor" evidence="11">
    <location>
        <begin position="174"/>
        <end position="239"/>
    </location>
</feature>
<dbReference type="PANTHER" id="PTHR24421:SF10">
    <property type="entry name" value="NITRATE_NITRITE SENSOR PROTEIN NARQ"/>
    <property type="match status" value="1"/>
</dbReference>
<dbReference type="SUPFAM" id="SSF55874">
    <property type="entry name" value="ATPase domain of HSP90 chaperone/DNA topoisomerase II/histidine kinase"/>
    <property type="match status" value="1"/>
</dbReference>
<keyword evidence="8" id="KW-0902">Two-component regulatory system</keyword>
<accession>A0ABR8W365</accession>
<reference evidence="12 13" key="1">
    <citation type="submission" date="2020-08" db="EMBL/GenBank/DDBJ databases">
        <title>A Genomic Blueprint of the Chicken Gut Microbiome.</title>
        <authorList>
            <person name="Gilroy R."/>
            <person name="Ravi A."/>
            <person name="Getino M."/>
            <person name="Pursley I."/>
            <person name="Horton D.L."/>
            <person name="Alikhan N.-F."/>
            <person name="Baker D."/>
            <person name="Gharbi K."/>
            <person name="Hall N."/>
            <person name="Watson M."/>
            <person name="Adriaenssens E.M."/>
            <person name="Foster-Nyarko E."/>
            <person name="Jarju S."/>
            <person name="Secka A."/>
            <person name="Antonio M."/>
            <person name="Oren A."/>
            <person name="Chaudhuri R."/>
            <person name="La Ragione R.M."/>
            <person name="Hildebrand F."/>
            <person name="Pallen M.J."/>
        </authorList>
    </citation>
    <scope>NUCLEOTIDE SEQUENCE [LARGE SCALE GENOMIC DNA]</scope>
    <source>
        <strain evidence="12 13">Re1</strain>
    </source>
</reference>
<dbReference type="RefSeq" id="WP_191712166.1">
    <property type="nucleotide sequence ID" value="NZ_JACSPX010000001.1"/>
</dbReference>
<evidence type="ECO:0000313" key="13">
    <source>
        <dbReference type="Proteomes" id="UP000611521"/>
    </source>
</evidence>
<evidence type="ECO:0000256" key="6">
    <source>
        <dbReference type="ARBA" id="ARBA00022777"/>
    </source>
</evidence>
<evidence type="ECO:0000256" key="10">
    <source>
        <dbReference type="SAM" id="Phobius"/>
    </source>
</evidence>
<dbReference type="EMBL" id="JACSPX010000001">
    <property type="protein sequence ID" value="MBD8011446.1"/>
    <property type="molecule type" value="Genomic_DNA"/>
</dbReference>
<keyword evidence="5" id="KW-0547">Nucleotide-binding</keyword>
<keyword evidence="7" id="KW-0067">ATP-binding</keyword>
<dbReference type="InterPro" id="IPR011712">
    <property type="entry name" value="Sig_transdc_His_kin_sub3_dim/P"/>
</dbReference>
<evidence type="ECO:0000259" key="11">
    <source>
        <dbReference type="Pfam" id="PF07730"/>
    </source>
</evidence>
<feature type="transmembrane region" description="Helical" evidence="10">
    <location>
        <begin position="76"/>
        <end position="97"/>
    </location>
</feature>
<evidence type="ECO:0000256" key="1">
    <source>
        <dbReference type="ARBA" id="ARBA00000085"/>
    </source>
</evidence>
<keyword evidence="10" id="KW-1133">Transmembrane helix</keyword>
<dbReference type="InterPro" id="IPR050482">
    <property type="entry name" value="Sensor_HK_TwoCompSys"/>
</dbReference>
<evidence type="ECO:0000256" key="4">
    <source>
        <dbReference type="ARBA" id="ARBA00022679"/>
    </source>
</evidence>
<dbReference type="CDD" id="cd16917">
    <property type="entry name" value="HATPase_UhpB-NarQ-NarX-like"/>
    <property type="match status" value="1"/>
</dbReference>
<proteinExistence type="predicted"/>
<dbReference type="Gene3D" id="1.20.5.1930">
    <property type="match status" value="1"/>
</dbReference>
<protein>
    <recommendedName>
        <fullName evidence="2">histidine kinase</fullName>
        <ecNumber evidence="2">2.7.13.3</ecNumber>
    </recommendedName>
</protein>
<evidence type="ECO:0000256" key="5">
    <source>
        <dbReference type="ARBA" id="ARBA00022741"/>
    </source>
</evidence>
<gene>
    <name evidence="12" type="ORF">H9633_03915</name>
</gene>
<feature type="transmembrane region" description="Helical" evidence="10">
    <location>
        <begin position="12"/>
        <end position="30"/>
    </location>
</feature>